<evidence type="ECO:0000313" key="6">
    <source>
        <dbReference type="Proteomes" id="UP000002518"/>
    </source>
</evidence>
<dbReference type="GO" id="GO:0005524">
    <property type="term" value="F:ATP binding"/>
    <property type="evidence" value="ECO:0007669"/>
    <property type="project" value="UniProtKB-KW"/>
</dbReference>
<keyword evidence="1" id="KW-0813">Transport</keyword>
<evidence type="ECO:0000256" key="1">
    <source>
        <dbReference type="ARBA" id="ARBA00022448"/>
    </source>
</evidence>
<evidence type="ECO:0000256" key="3">
    <source>
        <dbReference type="ARBA" id="ARBA00022840"/>
    </source>
</evidence>
<dbReference type="Proteomes" id="UP000002518">
    <property type="component" value="Chromosome"/>
</dbReference>
<organism evidence="5 6">
    <name type="scientific">Aeropyrum pernix (strain ATCC 700893 / DSM 11879 / JCM 9820 / NBRC 100138 / K1)</name>
    <dbReference type="NCBI Taxonomy" id="272557"/>
    <lineage>
        <taxon>Archaea</taxon>
        <taxon>Thermoproteota</taxon>
        <taxon>Thermoprotei</taxon>
        <taxon>Desulfurococcales</taxon>
        <taxon>Desulfurococcaceae</taxon>
        <taxon>Aeropyrum</taxon>
    </lineage>
</organism>
<accession>Q9YD57</accession>
<dbReference type="Gene3D" id="3.40.50.300">
    <property type="entry name" value="P-loop containing nucleotide triphosphate hydrolases"/>
    <property type="match status" value="1"/>
</dbReference>
<dbReference type="InterPro" id="IPR003593">
    <property type="entry name" value="AAA+_ATPase"/>
</dbReference>
<evidence type="ECO:0000313" key="5">
    <source>
        <dbReference type="EMBL" id="BAA80040.2"/>
    </source>
</evidence>
<dbReference type="KEGG" id="ape:APE_1055.1"/>
<dbReference type="EMBL" id="BA000002">
    <property type="protein sequence ID" value="BAA80040.2"/>
    <property type="molecule type" value="Genomic_DNA"/>
</dbReference>
<sequence length="249" mass="27107">MRPCSVRLEGVEARYNTSPPVLRGVSFSLDPGSLVALLGPNGSGKTTLLRLLAGIIKPSRGRVEVCGSPPGRVRRMLGYAPASPEVDPRLKAVEVALLYRYGVSEGVAWGRRDWEEVLAALGEMGVGELAWRRWGELSSGQRRLVILAGVLARRPGLALLDEPHSFLDVSNMRRVTLVLRSLRGRATIVYTTHDPLAAMAADSVIMLREGLLHAQGPPEAVVTPETIEEVYGIPADRLDGLTIPRYYKP</sequence>
<feature type="domain" description="ABC transporter" evidence="4">
    <location>
        <begin position="6"/>
        <end position="234"/>
    </location>
</feature>
<dbReference type="PROSITE" id="PS00211">
    <property type="entry name" value="ABC_TRANSPORTER_1"/>
    <property type="match status" value="1"/>
</dbReference>
<dbReference type="AlphaFoldDB" id="Q9YD57"/>
<dbReference type="InterPro" id="IPR017871">
    <property type="entry name" value="ABC_transporter-like_CS"/>
</dbReference>
<evidence type="ECO:0000259" key="4">
    <source>
        <dbReference type="PROSITE" id="PS50893"/>
    </source>
</evidence>
<reference evidence="5 6" key="1">
    <citation type="journal article" date="1999" name="DNA Res.">
        <title>Complete genome sequence of an aerobic hyper-thermophilic crenarchaeon, Aeropyrum pernix K1.</title>
        <authorList>
            <person name="Kawarabayasi Y."/>
            <person name="Hino Y."/>
            <person name="Horikawa H."/>
            <person name="Yamazaki S."/>
            <person name="Haikawa Y."/>
            <person name="Jin-no K."/>
            <person name="Takahashi M."/>
            <person name="Sekine M."/>
            <person name="Baba S."/>
            <person name="Ankai A."/>
            <person name="Kosugi H."/>
            <person name="Hosoyama A."/>
            <person name="Fukui S."/>
            <person name="Nagai Y."/>
            <person name="Nishijima K."/>
            <person name="Nakazawa H."/>
            <person name="Takamiya M."/>
            <person name="Masuda S."/>
            <person name="Funahashi T."/>
            <person name="Tanaka T."/>
            <person name="Kudoh Y."/>
            <person name="Yamazaki J."/>
            <person name="Kushida N."/>
            <person name="Oguchi A."/>
            <person name="Aoki K."/>
            <person name="Kubota K."/>
            <person name="Nakamura Y."/>
            <person name="Nomura N."/>
            <person name="Sako Y."/>
            <person name="Kikuchi H."/>
        </authorList>
    </citation>
    <scope>NUCLEOTIDE SEQUENCE [LARGE SCALE GENOMIC DNA]</scope>
    <source>
        <strain evidence="6">ATCC 700893 / DSM 11879 / JCM 9820 / NBRC 100138 / K1</strain>
    </source>
</reference>
<dbReference type="SUPFAM" id="SSF52540">
    <property type="entry name" value="P-loop containing nucleoside triphosphate hydrolases"/>
    <property type="match status" value="1"/>
</dbReference>
<dbReference type="PANTHER" id="PTHR42734">
    <property type="entry name" value="METAL TRANSPORT SYSTEM ATP-BINDING PROTEIN TM_0124-RELATED"/>
    <property type="match status" value="1"/>
</dbReference>
<dbReference type="eggNOG" id="arCOG00198">
    <property type="taxonomic scope" value="Archaea"/>
</dbReference>
<keyword evidence="2" id="KW-0547">Nucleotide-binding</keyword>
<dbReference type="GO" id="GO:0016887">
    <property type="term" value="F:ATP hydrolysis activity"/>
    <property type="evidence" value="ECO:0007669"/>
    <property type="project" value="InterPro"/>
</dbReference>
<keyword evidence="6" id="KW-1185">Reference proteome</keyword>
<dbReference type="InterPro" id="IPR050153">
    <property type="entry name" value="Metal_Ion_Import_ABC"/>
</dbReference>
<dbReference type="PROSITE" id="PS50893">
    <property type="entry name" value="ABC_TRANSPORTER_2"/>
    <property type="match status" value="1"/>
</dbReference>
<dbReference type="GeneID" id="1445094"/>
<dbReference type="PIR" id="H72704">
    <property type="entry name" value="H72704"/>
</dbReference>
<protein>
    <submittedName>
        <fullName evidence="5">ABC transporter, ATP binding protein</fullName>
    </submittedName>
</protein>
<dbReference type="SMART" id="SM00382">
    <property type="entry name" value="AAA"/>
    <property type="match status" value="1"/>
</dbReference>
<dbReference type="InterPro" id="IPR003439">
    <property type="entry name" value="ABC_transporter-like_ATP-bd"/>
</dbReference>
<name>Q9YD57_AERPE</name>
<dbReference type="STRING" id="272557.APE_1055.1"/>
<evidence type="ECO:0000256" key="2">
    <source>
        <dbReference type="ARBA" id="ARBA00022741"/>
    </source>
</evidence>
<dbReference type="RefSeq" id="WP_010866149.1">
    <property type="nucleotide sequence ID" value="NC_000854.2"/>
</dbReference>
<gene>
    <name evidence="5" type="ordered locus">APE_1055.1</name>
</gene>
<keyword evidence="3" id="KW-0067">ATP-binding</keyword>
<dbReference type="EnsemblBacteria" id="BAA80040">
    <property type="protein sequence ID" value="BAA80040"/>
    <property type="gene ID" value="APE_1055.1"/>
</dbReference>
<dbReference type="Pfam" id="PF00005">
    <property type="entry name" value="ABC_tran"/>
    <property type="match status" value="1"/>
</dbReference>
<dbReference type="InterPro" id="IPR027417">
    <property type="entry name" value="P-loop_NTPase"/>
</dbReference>
<proteinExistence type="predicted"/>